<evidence type="ECO:0000259" key="14">
    <source>
        <dbReference type="PROSITE" id="PS50835"/>
    </source>
</evidence>
<feature type="region of interest" description="Disordered" evidence="12">
    <location>
        <begin position="1650"/>
        <end position="1675"/>
    </location>
</feature>
<evidence type="ECO:0000256" key="1">
    <source>
        <dbReference type="ARBA" id="ARBA00004479"/>
    </source>
</evidence>
<feature type="domain" description="Fibronectin type-III" evidence="15">
    <location>
        <begin position="150"/>
        <end position="261"/>
    </location>
</feature>
<dbReference type="SMART" id="SM00409">
    <property type="entry name" value="IG"/>
    <property type="match status" value="2"/>
</dbReference>
<sequence length="1704" mass="189574">TEQLVSHGRFQILDSGSLLIAALRSRDGGTYTCIRENIAGRTVKSADVTVLVRTQIVQPPADTQVILGHVATLQCKVSSDPALPYDIDWEHEDEVITAGVSNRILIHLDGTLEIREVRASDVGSYKCIVRSQGGHDERSARLKIIELPYPPTNVIADKLPMLTPGSNSKAVNISWTSGFNGNSPILKYIIQKRNVNLDSNLHVDLTSAGWETLVSNVSADNRIAVIENLKPAASYQFRVSAVNAVGEGEPSQPSNIVTLPQEPPSGPPVGLVGSARSTSQIIIQFQPPLEEHRNGLIMGYVLRYRLHGYGDSPWSNRNITNEAQRNYLIEDLITWKDYEIQLAAYNHKGVGSFSQEIRVKTKEGRPGASPTNLRAVSINSTCAEAWWKPPDPQQINGINQGYKIQAWINTSLVTSVSVPPSPFDPMLEQTGIVCHLEKFTEYNLTVLCFTNPGDGKRSSAVSIKTLEDTPDVVTDLHFEEISDRSVKVVWNEPRKLNGVLMGYMLKYGVSGTSVKSVNISSNSTSVRIKELKPSTFYYFEVCGYTRVGVGECKSASMKSGVEPVLPQPPHNLAVSNIQPFSVVVQFSPGFDGNSSITKWTVQASTNRNTSWHALYEFDEELKSNSIGGIGKKVTTMESILVHNLIPFVQYKLRLVAHNIVGASEPSEPTQQFESLQAPPAHPPRNVTVRAMSATQLKIRWIPLQQVEWYGNPRGYNIAYRQVGSRDDFQFEVVENPTGNSFVLGNLNEFSQYQVIMMAFNDVGSSEPSAAALERTREAVPGVGPEILDANATSSTTIVVRWGQVPEEHCNGIIDGYKVYYGAKNLPFQFKQISTNATFTTTLTQLKKFTQYHIQVLAFTRVGDGALSSPPTFVQTWDDVPGAPSNISFPDVSNTMARMIWDAPQDPNGVILAYRVTHTLDDSSSPGFSLELTPETRTFRATDLEREKYYWFTITARTRLGWGETAKLLLFTTNNRELPQAPSAPIISHSQIQSRQITFSWTPGRDGFAPIRYYTVEFSEGNTHWQLLTRVSAPPCTALKLKPFTLYKFRIQATNDIGSSSFSSESNSTWTLPAAPDVPVGDVQVIPITTNSVRVSWKPLPAELWYGDAKTGGYRVMYHQIVDYPVASVRSTPKEEIYGIESSSMVLLDLTIDKNYEITVVPFNSRGEGVISRPVTVYVGEAVPTGEPREVIARALSSTEIQIKWKPPYQNQQNGELLGYKIFYRSNSSEEEELEVVPAWCSTHILLFLDMYYWYTVRVAAFNPAGDGPVSPGLKIRTLQGPPGPVSNISFHDITMNSLKLLWERPAKPNGEIAHYLVTYETGSEQSDTGVISKQVRQKVSCCSLLIENLEEETKYRFSVRAKNVILNELGPLVWKNISTGPQQGSPKSPKDLYLVKMFSSVQLRWTNDEKSNIQGYYIEAKRRDENRWQRVVKTDGGMTSDFTLSYQNLLPSTAYNFRVIAYNNHGISYPASSEDTVFTPSKLYLEYGFLQQSPFYRQTWFLVVIASISVILIIALVAYLCVKTKSYKYKHESERSLAETNSIEEGVLYGSSVELRQSQKKVTTMKRKNGTPIKPPPRPTPGSVTYTDDESDKAYDNNPDESSLTEKPSEISSTDSQGTDSEQEVEEVDGSVGPHSFVNHYANVNDTLKQSWQKQKPVRTAPMNYSSYTDSEPEATASLSGQGRIVLNNMARSRAPLPGFSSFI</sequence>
<protein>
    <recommendedName>
        <fullName evidence="18">Sidekick</fullName>
    </recommendedName>
</protein>
<reference evidence="16" key="1">
    <citation type="submission" date="2021-06" db="EMBL/GenBank/DDBJ databases">
        <authorList>
            <person name="Hodson N. C."/>
            <person name="Mongue J. A."/>
            <person name="Jaron S. K."/>
        </authorList>
    </citation>
    <scope>NUCLEOTIDE SEQUENCE</scope>
</reference>
<dbReference type="PANTHER" id="PTHR13817">
    <property type="entry name" value="TITIN"/>
    <property type="match status" value="1"/>
</dbReference>
<name>A0A8J2K2C9_9HEXA</name>
<dbReference type="InterPro" id="IPR013098">
    <property type="entry name" value="Ig_I-set"/>
</dbReference>
<dbReference type="InterPro" id="IPR003599">
    <property type="entry name" value="Ig_sub"/>
</dbReference>
<feature type="domain" description="Fibronectin type-III" evidence="15">
    <location>
        <begin position="1284"/>
        <end position="1382"/>
    </location>
</feature>
<dbReference type="InterPro" id="IPR050964">
    <property type="entry name" value="Striated_Muscle_Regulatory"/>
</dbReference>
<keyword evidence="6 13" id="KW-1133">Transmembrane helix</keyword>
<proteinExistence type="inferred from homology"/>
<comment type="subcellular location">
    <subcellularLocation>
        <location evidence="1">Membrane</location>
        <topology evidence="1">Single-pass type I membrane protein</topology>
    </subcellularLocation>
</comment>
<feature type="region of interest" description="Disordered" evidence="12">
    <location>
        <begin position="1558"/>
        <end position="1638"/>
    </location>
</feature>
<feature type="domain" description="Fibronectin type-III" evidence="15">
    <location>
        <begin position="267"/>
        <end position="364"/>
    </location>
</feature>
<feature type="domain" description="Fibronectin type-III" evidence="15">
    <location>
        <begin position="570"/>
        <end position="677"/>
    </location>
</feature>
<dbReference type="FunFam" id="2.60.40.10:FF:000360">
    <property type="entry name" value="Sidekick cell adhesion molecule 2"/>
    <property type="match status" value="1"/>
</dbReference>
<feature type="non-terminal residue" evidence="16">
    <location>
        <position position="1"/>
    </location>
</feature>
<evidence type="ECO:0000256" key="3">
    <source>
        <dbReference type="ARBA" id="ARBA00022729"/>
    </source>
</evidence>
<dbReference type="EMBL" id="CAJVCH010200588">
    <property type="protein sequence ID" value="CAG7730812.1"/>
    <property type="molecule type" value="Genomic_DNA"/>
</dbReference>
<feature type="domain" description="Fibronectin type-III" evidence="15">
    <location>
        <begin position="472"/>
        <end position="569"/>
    </location>
</feature>
<keyword evidence="8" id="KW-1015">Disulfide bond</keyword>
<feature type="compositionally biased region" description="Polar residues" evidence="12">
    <location>
        <begin position="1600"/>
        <end position="1620"/>
    </location>
</feature>
<dbReference type="InterPro" id="IPR007110">
    <property type="entry name" value="Ig-like_dom"/>
</dbReference>
<evidence type="ECO:0000313" key="16">
    <source>
        <dbReference type="EMBL" id="CAG7730812.1"/>
    </source>
</evidence>
<keyword evidence="10" id="KW-0393">Immunoglobulin domain</keyword>
<evidence type="ECO:0000256" key="7">
    <source>
        <dbReference type="ARBA" id="ARBA00023136"/>
    </source>
</evidence>
<dbReference type="FunFam" id="2.60.40.10:FF:000028">
    <property type="entry name" value="Neuronal cell adhesion molecule"/>
    <property type="match status" value="2"/>
</dbReference>
<evidence type="ECO:0000256" key="4">
    <source>
        <dbReference type="ARBA" id="ARBA00022737"/>
    </source>
</evidence>
<feature type="domain" description="Fibronectin type-III" evidence="15">
    <location>
        <begin position="1078"/>
        <end position="1181"/>
    </location>
</feature>
<keyword evidence="4" id="KW-0677">Repeat</keyword>
<keyword evidence="9" id="KW-0325">Glycoprotein</keyword>
<evidence type="ECO:0000256" key="8">
    <source>
        <dbReference type="ARBA" id="ARBA00023157"/>
    </source>
</evidence>
<feature type="transmembrane region" description="Helical" evidence="13">
    <location>
        <begin position="1500"/>
        <end position="1522"/>
    </location>
</feature>
<feature type="domain" description="Fibronectin type-III" evidence="15">
    <location>
        <begin position="980"/>
        <end position="1073"/>
    </location>
</feature>
<evidence type="ECO:0000256" key="13">
    <source>
        <dbReference type="SAM" id="Phobius"/>
    </source>
</evidence>
<feature type="domain" description="Fibronectin type-III" evidence="15">
    <location>
        <begin position="682"/>
        <end position="778"/>
    </location>
</feature>
<evidence type="ECO:0008006" key="18">
    <source>
        <dbReference type="Google" id="ProtNLM"/>
    </source>
</evidence>
<evidence type="ECO:0000256" key="11">
    <source>
        <dbReference type="ARBA" id="ARBA00061621"/>
    </source>
</evidence>
<dbReference type="PANTHER" id="PTHR13817:SF121">
    <property type="entry name" value="PROTEIN SIDEKICK-LIKE PROTEIN"/>
    <property type="match status" value="1"/>
</dbReference>
<gene>
    <name evidence="16" type="ORF">AFUS01_LOCUS19429</name>
</gene>
<dbReference type="GO" id="GO:0045202">
    <property type="term" value="C:synapse"/>
    <property type="evidence" value="ECO:0007669"/>
    <property type="project" value="TreeGrafter"/>
</dbReference>
<feature type="domain" description="Fibronectin type-III" evidence="15">
    <location>
        <begin position="369"/>
        <end position="468"/>
    </location>
</feature>
<evidence type="ECO:0000256" key="6">
    <source>
        <dbReference type="ARBA" id="ARBA00022989"/>
    </source>
</evidence>
<keyword evidence="5" id="KW-0130">Cell adhesion</keyword>
<organism evidence="16 17">
    <name type="scientific">Allacma fusca</name>
    <dbReference type="NCBI Taxonomy" id="39272"/>
    <lineage>
        <taxon>Eukaryota</taxon>
        <taxon>Metazoa</taxon>
        <taxon>Ecdysozoa</taxon>
        <taxon>Arthropoda</taxon>
        <taxon>Hexapoda</taxon>
        <taxon>Collembola</taxon>
        <taxon>Symphypleona</taxon>
        <taxon>Sminthuridae</taxon>
        <taxon>Allacma</taxon>
    </lineage>
</organism>
<dbReference type="OrthoDB" id="8923679at2759"/>
<keyword evidence="7 13" id="KW-0472">Membrane</keyword>
<evidence type="ECO:0000259" key="15">
    <source>
        <dbReference type="PROSITE" id="PS50853"/>
    </source>
</evidence>
<dbReference type="GO" id="GO:0016020">
    <property type="term" value="C:membrane"/>
    <property type="evidence" value="ECO:0007669"/>
    <property type="project" value="UniProtKB-SubCell"/>
</dbReference>
<dbReference type="GO" id="GO:0007416">
    <property type="term" value="P:synapse assembly"/>
    <property type="evidence" value="ECO:0007669"/>
    <property type="project" value="TreeGrafter"/>
</dbReference>
<keyword evidence="3" id="KW-0732">Signal</keyword>
<evidence type="ECO:0000256" key="12">
    <source>
        <dbReference type="SAM" id="MobiDB-lite"/>
    </source>
</evidence>
<keyword evidence="2 13" id="KW-0812">Transmembrane</keyword>
<dbReference type="Pfam" id="PF07679">
    <property type="entry name" value="I-set"/>
    <property type="match status" value="1"/>
</dbReference>
<evidence type="ECO:0000256" key="5">
    <source>
        <dbReference type="ARBA" id="ARBA00022889"/>
    </source>
</evidence>
<dbReference type="CDD" id="cd00063">
    <property type="entry name" value="FN3"/>
    <property type="match status" value="13"/>
</dbReference>
<feature type="domain" description="Fibronectin type-III" evidence="15">
    <location>
        <begin position="783"/>
        <end position="878"/>
    </location>
</feature>
<dbReference type="GO" id="GO:0007156">
    <property type="term" value="P:homophilic cell adhesion via plasma membrane adhesion molecules"/>
    <property type="evidence" value="ECO:0007669"/>
    <property type="project" value="TreeGrafter"/>
</dbReference>
<dbReference type="SMART" id="SM00060">
    <property type="entry name" value="FN3"/>
    <property type="match status" value="13"/>
</dbReference>
<dbReference type="GO" id="GO:0009653">
    <property type="term" value="P:anatomical structure morphogenesis"/>
    <property type="evidence" value="ECO:0007669"/>
    <property type="project" value="UniProtKB-ARBA"/>
</dbReference>
<evidence type="ECO:0000256" key="10">
    <source>
        <dbReference type="ARBA" id="ARBA00023319"/>
    </source>
</evidence>
<dbReference type="Proteomes" id="UP000708208">
    <property type="component" value="Unassembled WGS sequence"/>
</dbReference>
<dbReference type="PROSITE" id="PS50853">
    <property type="entry name" value="FN3"/>
    <property type="match status" value="13"/>
</dbReference>
<comment type="caution">
    <text evidence="16">The sequence shown here is derived from an EMBL/GenBank/DDBJ whole genome shotgun (WGS) entry which is preliminary data.</text>
</comment>
<dbReference type="InterPro" id="IPR003961">
    <property type="entry name" value="FN3_dom"/>
</dbReference>
<accession>A0A8J2K2C9</accession>
<keyword evidence="17" id="KW-1185">Reference proteome</keyword>
<evidence type="ECO:0000313" key="17">
    <source>
        <dbReference type="Proteomes" id="UP000708208"/>
    </source>
</evidence>
<feature type="domain" description="Ig-like" evidence="14">
    <location>
        <begin position="54"/>
        <end position="143"/>
    </location>
</feature>
<dbReference type="Pfam" id="PF00041">
    <property type="entry name" value="fn3"/>
    <property type="match status" value="13"/>
</dbReference>
<feature type="domain" description="Fibronectin type-III" evidence="15">
    <location>
        <begin position="882"/>
        <end position="975"/>
    </location>
</feature>
<evidence type="ECO:0000256" key="9">
    <source>
        <dbReference type="ARBA" id="ARBA00023180"/>
    </source>
</evidence>
<comment type="similarity">
    <text evidence="11">Belongs to the sidekick family.</text>
</comment>
<dbReference type="FunFam" id="2.60.40.10:FF:000158">
    <property type="entry name" value="Sidekick cell adhesion molecule 2"/>
    <property type="match status" value="1"/>
</dbReference>
<feature type="domain" description="Fibronectin type-III" evidence="15">
    <location>
        <begin position="1385"/>
        <end position="1482"/>
    </location>
</feature>
<evidence type="ECO:0000256" key="2">
    <source>
        <dbReference type="ARBA" id="ARBA00022692"/>
    </source>
</evidence>
<dbReference type="PROSITE" id="PS50835">
    <property type="entry name" value="IG_LIKE"/>
    <property type="match status" value="1"/>
</dbReference>
<dbReference type="GO" id="GO:0030154">
    <property type="term" value="P:cell differentiation"/>
    <property type="evidence" value="ECO:0007669"/>
    <property type="project" value="UniProtKB-ARBA"/>
</dbReference>
<feature type="domain" description="Fibronectin type-III" evidence="15">
    <location>
        <begin position="1186"/>
        <end position="1280"/>
    </location>
</feature>